<keyword evidence="1" id="KW-0472">Membrane</keyword>
<comment type="caution">
    <text evidence="2">The sequence shown here is derived from an EMBL/GenBank/DDBJ whole genome shotgun (WGS) entry which is preliminary data.</text>
</comment>
<evidence type="ECO:0000313" key="3">
    <source>
        <dbReference type="Proteomes" id="UP000281915"/>
    </source>
</evidence>
<name>A0A3M8CPA9_9BACL</name>
<reference evidence="2 3" key="1">
    <citation type="submission" date="2018-10" db="EMBL/GenBank/DDBJ databases">
        <title>Phylogenomics of Brevibacillus.</title>
        <authorList>
            <person name="Dunlap C."/>
        </authorList>
    </citation>
    <scope>NUCLEOTIDE SEQUENCE [LARGE SCALE GENOMIC DNA]</scope>
    <source>
        <strain evidence="2 3">JCM 15085</strain>
    </source>
</reference>
<dbReference type="AlphaFoldDB" id="A0A3M8CPA9"/>
<keyword evidence="1" id="KW-1133">Transmembrane helix</keyword>
<evidence type="ECO:0000256" key="1">
    <source>
        <dbReference type="SAM" id="Phobius"/>
    </source>
</evidence>
<keyword evidence="1" id="KW-0812">Transmembrane</keyword>
<sequence>MVLDSIQPGIEAIYDKRIFPQFGVSGQKSTRYFSIGMVVVVALSRNLTVIAAYIHFSLGMKVMLVDDSRFGQIAHLRIFSVDVDKLFIHLLW</sequence>
<accession>A0A3M8CPA9</accession>
<feature type="transmembrane region" description="Helical" evidence="1">
    <location>
        <begin position="32"/>
        <end position="54"/>
    </location>
</feature>
<gene>
    <name evidence="2" type="ORF">EDM58_16980</name>
</gene>
<proteinExistence type="predicted"/>
<evidence type="ECO:0000313" key="2">
    <source>
        <dbReference type="EMBL" id="RNB76725.1"/>
    </source>
</evidence>
<organism evidence="2 3">
    <name type="scientific">Brevibacillus panacihumi</name>
    <dbReference type="NCBI Taxonomy" id="497735"/>
    <lineage>
        <taxon>Bacteria</taxon>
        <taxon>Bacillati</taxon>
        <taxon>Bacillota</taxon>
        <taxon>Bacilli</taxon>
        <taxon>Bacillales</taxon>
        <taxon>Paenibacillaceae</taxon>
        <taxon>Brevibacillus</taxon>
    </lineage>
</organism>
<dbReference type="Proteomes" id="UP000281915">
    <property type="component" value="Unassembled WGS sequence"/>
</dbReference>
<protein>
    <submittedName>
        <fullName evidence="2">Uncharacterized protein</fullName>
    </submittedName>
</protein>
<dbReference type="EMBL" id="RHHT01000035">
    <property type="protein sequence ID" value="RNB76725.1"/>
    <property type="molecule type" value="Genomic_DNA"/>
</dbReference>